<evidence type="ECO:0000313" key="1">
    <source>
        <dbReference type="EMBL" id="STY43892.1"/>
    </source>
</evidence>
<gene>
    <name evidence="1" type="ORF">NCTC10815_01201</name>
</gene>
<dbReference type="Gene3D" id="3.90.70.10">
    <property type="entry name" value="Cysteine proteinases"/>
    <property type="match status" value="1"/>
</dbReference>
<dbReference type="AlphaFoldDB" id="A0A378MEW4"/>
<reference evidence="1 2" key="1">
    <citation type="submission" date="2018-06" db="EMBL/GenBank/DDBJ databases">
        <authorList>
            <consortium name="Pathogen Informatics"/>
            <person name="Doyle S."/>
        </authorList>
    </citation>
    <scope>NUCLEOTIDE SEQUENCE [LARGE SCALE GENOMIC DNA]</scope>
    <source>
        <strain evidence="2">NCTC 10815</strain>
    </source>
</reference>
<accession>A0A378MEW4</accession>
<organism evidence="1 2">
    <name type="scientific">Listeria grayi</name>
    <name type="common">Listeria murrayi</name>
    <dbReference type="NCBI Taxonomy" id="1641"/>
    <lineage>
        <taxon>Bacteria</taxon>
        <taxon>Bacillati</taxon>
        <taxon>Bacillota</taxon>
        <taxon>Bacilli</taxon>
        <taxon>Bacillales</taxon>
        <taxon>Listeriaceae</taxon>
        <taxon>Listeria</taxon>
    </lineage>
</organism>
<name>A0A378MEW4_LISGR</name>
<dbReference type="Proteomes" id="UP000254879">
    <property type="component" value="Unassembled WGS sequence"/>
</dbReference>
<dbReference type="PANTHER" id="PTHR37806:SF1">
    <property type="entry name" value="PEPTIDASE C39-LIKE DOMAIN-CONTAINING PROTEIN"/>
    <property type="match status" value="1"/>
</dbReference>
<protein>
    <submittedName>
        <fullName evidence="1">Uncharacterized protein conserved in bacteria</fullName>
    </submittedName>
</protein>
<sequence length="54" mass="6411">MKMHGFSVHALTLTGYDKNNFYYNDCWTGQKNVKISKKALDNTWKTHKRRAISY</sequence>
<dbReference type="RefSeq" id="WP_256595345.1">
    <property type="nucleotide sequence ID" value="NZ_UGPG01000001.1"/>
</dbReference>
<dbReference type="PANTHER" id="PTHR37806">
    <property type="entry name" value="LMO0724 PROTEIN"/>
    <property type="match status" value="1"/>
</dbReference>
<proteinExistence type="predicted"/>
<dbReference type="EMBL" id="UGPG01000001">
    <property type="protein sequence ID" value="STY43892.1"/>
    <property type="molecule type" value="Genomic_DNA"/>
</dbReference>
<evidence type="ECO:0000313" key="2">
    <source>
        <dbReference type="Proteomes" id="UP000254879"/>
    </source>
</evidence>